<accession>A0ABU4XP06</accession>
<gene>
    <name evidence="1" type="ORF">RFM27_30945</name>
</gene>
<reference evidence="1 2" key="1">
    <citation type="submission" date="2023-08" db="EMBL/GenBank/DDBJ databases">
        <title>Implementing the SeqCode for naming new Mesorhizobium species isolated from Vachellia karroo root nodules.</title>
        <authorList>
            <person name="Van Lill M."/>
        </authorList>
    </citation>
    <scope>NUCLEOTIDE SEQUENCE [LARGE SCALE GENOMIC DNA]</scope>
    <source>
        <strain evidence="1 2">VK23A</strain>
    </source>
</reference>
<protein>
    <submittedName>
        <fullName evidence="1">Transcriptional regulator</fullName>
    </submittedName>
</protein>
<dbReference type="EMBL" id="JAVIIZ010000034">
    <property type="protein sequence ID" value="MDX8476486.1"/>
    <property type="molecule type" value="Genomic_DNA"/>
</dbReference>
<evidence type="ECO:0000313" key="1">
    <source>
        <dbReference type="EMBL" id="MDX8476486.1"/>
    </source>
</evidence>
<proteinExistence type="predicted"/>
<sequence length="60" mass="6962">MENIRPIRTEADYDWAIAEITRYFEKEPALGSQEADRFDILAALTEAYEAKHYPIETAAR</sequence>
<dbReference type="RefSeq" id="WP_320265628.1">
    <property type="nucleotide sequence ID" value="NZ_JAVIIX010000033.1"/>
</dbReference>
<keyword evidence="2" id="KW-1185">Reference proteome</keyword>
<name>A0ABU4XP06_9HYPH</name>
<organism evidence="1 2">
    <name type="scientific">Mesorhizobium dulcispinae</name>
    <dbReference type="NCBI Taxonomy" id="3072316"/>
    <lineage>
        <taxon>Bacteria</taxon>
        <taxon>Pseudomonadati</taxon>
        <taxon>Pseudomonadota</taxon>
        <taxon>Alphaproteobacteria</taxon>
        <taxon>Hyphomicrobiales</taxon>
        <taxon>Phyllobacteriaceae</taxon>
        <taxon>Mesorhizobium</taxon>
    </lineage>
</organism>
<comment type="caution">
    <text evidence="1">The sequence shown here is derived from an EMBL/GenBank/DDBJ whole genome shotgun (WGS) entry which is preliminary data.</text>
</comment>
<evidence type="ECO:0000313" key="2">
    <source>
        <dbReference type="Proteomes" id="UP001271780"/>
    </source>
</evidence>
<dbReference type="Proteomes" id="UP001271780">
    <property type="component" value="Unassembled WGS sequence"/>
</dbReference>